<dbReference type="RefSeq" id="WP_017483161.1">
    <property type="nucleotide sequence ID" value="NZ_BPQR01000108.1"/>
</dbReference>
<accession>A0ABQ4T4Y4</accession>
<evidence type="ECO:0000313" key="1">
    <source>
        <dbReference type="EMBL" id="GJE08961.1"/>
    </source>
</evidence>
<evidence type="ECO:0000313" key="2">
    <source>
        <dbReference type="Proteomes" id="UP001055102"/>
    </source>
</evidence>
<proteinExistence type="predicted"/>
<dbReference type="Pfam" id="PF25735">
    <property type="entry name" value="Phage_L5_gp82"/>
    <property type="match status" value="1"/>
</dbReference>
<comment type="caution">
    <text evidence="1">The sequence shown here is derived from an EMBL/GenBank/DDBJ whole genome shotgun (WGS) entry which is preliminary data.</text>
</comment>
<keyword evidence="2" id="KW-1185">Reference proteome</keyword>
<dbReference type="Proteomes" id="UP001055102">
    <property type="component" value="Unassembled WGS sequence"/>
</dbReference>
<gene>
    <name evidence="1" type="ORF">AOPFMNJM_4309</name>
</gene>
<dbReference type="InterPro" id="IPR058002">
    <property type="entry name" value="Gp82"/>
</dbReference>
<sequence length="113" mass="12252">MTDVYRNLRRAGGCWSVREGGRVVAHVPEIALRDVRLVVQPGGRAACLRTGVRSVHAVARGSRTDFAGVPEGAVEVGYSPWHAEVFTVRPGFHQVLACRLIVFTSNGTAWALL</sequence>
<organism evidence="1 2">
    <name type="scientific">Methylobacterium jeotgali</name>
    <dbReference type="NCBI Taxonomy" id="381630"/>
    <lineage>
        <taxon>Bacteria</taxon>
        <taxon>Pseudomonadati</taxon>
        <taxon>Pseudomonadota</taxon>
        <taxon>Alphaproteobacteria</taxon>
        <taxon>Hyphomicrobiales</taxon>
        <taxon>Methylobacteriaceae</taxon>
        <taxon>Methylobacterium</taxon>
    </lineage>
</organism>
<reference evidence="1" key="1">
    <citation type="journal article" date="2021" name="Front. Microbiol.">
        <title>Comprehensive Comparative Genomics and Phenotyping of Methylobacterium Species.</title>
        <authorList>
            <person name="Alessa O."/>
            <person name="Ogura Y."/>
            <person name="Fujitani Y."/>
            <person name="Takami H."/>
            <person name="Hayashi T."/>
            <person name="Sahin N."/>
            <person name="Tani A."/>
        </authorList>
    </citation>
    <scope>NUCLEOTIDE SEQUENCE</scope>
    <source>
        <strain evidence="1">LMG 23639</strain>
    </source>
</reference>
<protein>
    <submittedName>
        <fullName evidence="1">Uncharacterized protein</fullName>
    </submittedName>
</protein>
<reference evidence="1" key="2">
    <citation type="submission" date="2021-08" db="EMBL/GenBank/DDBJ databases">
        <authorList>
            <person name="Tani A."/>
            <person name="Ola A."/>
            <person name="Ogura Y."/>
            <person name="Katsura K."/>
            <person name="Hayashi T."/>
        </authorList>
    </citation>
    <scope>NUCLEOTIDE SEQUENCE</scope>
    <source>
        <strain evidence="1">LMG 23639</strain>
    </source>
</reference>
<name>A0ABQ4T4Y4_9HYPH</name>
<dbReference type="EMBL" id="BPQR01000108">
    <property type="protein sequence ID" value="GJE08961.1"/>
    <property type="molecule type" value="Genomic_DNA"/>
</dbReference>